<feature type="transmembrane region" description="Helical" evidence="8">
    <location>
        <begin position="27"/>
        <end position="45"/>
    </location>
</feature>
<evidence type="ECO:0000256" key="8">
    <source>
        <dbReference type="SAM" id="Phobius"/>
    </source>
</evidence>
<dbReference type="PANTHER" id="PTHR42718">
    <property type="entry name" value="MAJOR FACILITATOR SUPERFAMILY MULTIDRUG TRANSPORTER MFSC"/>
    <property type="match status" value="1"/>
</dbReference>
<feature type="transmembrane region" description="Helical" evidence="8">
    <location>
        <begin position="468"/>
        <end position="488"/>
    </location>
</feature>
<dbReference type="NCBIfam" id="TIGR00711">
    <property type="entry name" value="efflux_EmrB"/>
    <property type="match status" value="1"/>
</dbReference>
<evidence type="ECO:0000313" key="11">
    <source>
        <dbReference type="Proteomes" id="UP000234206"/>
    </source>
</evidence>
<dbReference type="PROSITE" id="PS50850">
    <property type="entry name" value="MFS"/>
    <property type="match status" value="1"/>
</dbReference>
<dbReference type="Gene3D" id="1.20.1250.20">
    <property type="entry name" value="MFS general substrate transporter like domains"/>
    <property type="match status" value="1"/>
</dbReference>
<dbReference type="Pfam" id="PF07690">
    <property type="entry name" value="MFS_1"/>
    <property type="match status" value="1"/>
</dbReference>
<keyword evidence="11" id="KW-1185">Reference proteome</keyword>
<dbReference type="PANTHER" id="PTHR42718:SF42">
    <property type="entry name" value="EXPORT PROTEIN"/>
    <property type="match status" value="1"/>
</dbReference>
<feature type="transmembrane region" description="Helical" evidence="8">
    <location>
        <begin position="249"/>
        <end position="272"/>
    </location>
</feature>
<evidence type="ECO:0000256" key="5">
    <source>
        <dbReference type="ARBA" id="ARBA00022692"/>
    </source>
</evidence>
<accession>A0A2I1P9Q6</accession>
<feature type="transmembrane region" description="Helical" evidence="8">
    <location>
        <begin position="177"/>
        <end position="194"/>
    </location>
</feature>
<feature type="transmembrane region" description="Helical" evidence="8">
    <location>
        <begin position="57"/>
        <end position="76"/>
    </location>
</feature>
<protein>
    <submittedName>
        <fullName evidence="10">MFS transporter</fullName>
    </submittedName>
</protein>
<gene>
    <name evidence="10" type="ORF">CYJ76_08460</name>
</gene>
<evidence type="ECO:0000256" key="6">
    <source>
        <dbReference type="ARBA" id="ARBA00022989"/>
    </source>
</evidence>
<evidence type="ECO:0000259" key="9">
    <source>
        <dbReference type="PROSITE" id="PS50850"/>
    </source>
</evidence>
<keyword evidence="3" id="KW-0813">Transport</keyword>
<dbReference type="EMBL" id="PKIZ01000015">
    <property type="protein sequence ID" value="PKZ41332.1"/>
    <property type="molecule type" value="Genomic_DNA"/>
</dbReference>
<dbReference type="OrthoDB" id="7375466at2"/>
<reference evidence="10 11" key="1">
    <citation type="submission" date="2017-12" db="EMBL/GenBank/DDBJ databases">
        <title>Phylogenetic diversity of female urinary microbiome.</title>
        <authorList>
            <person name="Thomas-White K."/>
            <person name="Wolfe A.J."/>
        </authorList>
    </citation>
    <scope>NUCLEOTIDE SEQUENCE [LARGE SCALE GENOMIC DNA]</scope>
    <source>
        <strain evidence="10 11">UMB1298</strain>
    </source>
</reference>
<dbReference type="InterPro" id="IPR036259">
    <property type="entry name" value="MFS_trans_sf"/>
</dbReference>
<comment type="similarity">
    <text evidence="2">Belongs to the major facilitator superfamily. EmrB family.</text>
</comment>
<dbReference type="GO" id="GO:0005886">
    <property type="term" value="C:plasma membrane"/>
    <property type="evidence" value="ECO:0007669"/>
    <property type="project" value="UniProtKB-SubCell"/>
</dbReference>
<keyword evidence="5 8" id="KW-0812">Transmembrane</keyword>
<dbReference type="InterPro" id="IPR011701">
    <property type="entry name" value="MFS"/>
</dbReference>
<dbReference type="SUPFAM" id="SSF103473">
    <property type="entry name" value="MFS general substrate transporter"/>
    <property type="match status" value="1"/>
</dbReference>
<feature type="transmembrane region" description="Helical" evidence="8">
    <location>
        <begin position="145"/>
        <end position="165"/>
    </location>
</feature>
<name>A0A2I1P9Q6_9MICO</name>
<keyword evidence="7 8" id="KW-0472">Membrane</keyword>
<dbReference type="Proteomes" id="UP000234206">
    <property type="component" value="Unassembled WGS sequence"/>
</dbReference>
<feature type="domain" description="Major facilitator superfamily (MFS) profile" evidence="9">
    <location>
        <begin position="1"/>
        <end position="490"/>
    </location>
</feature>
<dbReference type="InterPro" id="IPR020846">
    <property type="entry name" value="MFS_dom"/>
</dbReference>
<evidence type="ECO:0000256" key="3">
    <source>
        <dbReference type="ARBA" id="ARBA00022448"/>
    </source>
</evidence>
<comment type="caution">
    <text evidence="10">The sequence shown here is derived from an EMBL/GenBank/DDBJ whole genome shotgun (WGS) entry which is preliminary data.</text>
</comment>
<dbReference type="InterPro" id="IPR004638">
    <property type="entry name" value="EmrB-like"/>
</dbReference>
<evidence type="ECO:0000256" key="2">
    <source>
        <dbReference type="ARBA" id="ARBA00008537"/>
    </source>
</evidence>
<feature type="transmembrane region" description="Helical" evidence="8">
    <location>
        <begin position="284"/>
        <end position="301"/>
    </location>
</feature>
<keyword evidence="6 8" id="KW-1133">Transmembrane helix</keyword>
<keyword evidence="4" id="KW-1003">Cell membrane</keyword>
<feature type="transmembrane region" description="Helical" evidence="8">
    <location>
        <begin position="313"/>
        <end position="333"/>
    </location>
</feature>
<feature type="transmembrane region" description="Helical" evidence="8">
    <location>
        <begin position="206"/>
        <end position="228"/>
    </location>
</feature>
<dbReference type="Gene3D" id="1.20.1720.10">
    <property type="entry name" value="Multidrug resistance protein D"/>
    <property type="match status" value="1"/>
</dbReference>
<feature type="transmembrane region" description="Helical" evidence="8">
    <location>
        <begin position="339"/>
        <end position="360"/>
    </location>
</feature>
<dbReference type="GO" id="GO:0022857">
    <property type="term" value="F:transmembrane transporter activity"/>
    <property type="evidence" value="ECO:0007669"/>
    <property type="project" value="InterPro"/>
</dbReference>
<evidence type="ECO:0000256" key="7">
    <source>
        <dbReference type="ARBA" id="ARBA00023136"/>
    </source>
</evidence>
<comment type="subcellular location">
    <subcellularLocation>
        <location evidence="1">Cell membrane</location>
        <topology evidence="1">Multi-pass membrane protein</topology>
    </subcellularLocation>
</comment>
<organism evidence="10 11">
    <name type="scientific">Kytococcus schroeteri</name>
    <dbReference type="NCBI Taxonomy" id="138300"/>
    <lineage>
        <taxon>Bacteria</taxon>
        <taxon>Bacillati</taxon>
        <taxon>Actinomycetota</taxon>
        <taxon>Actinomycetes</taxon>
        <taxon>Micrococcales</taxon>
        <taxon>Kytococcaceae</taxon>
        <taxon>Kytococcus</taxon>
    </lineage>
</organism>
<dbReference type="FunFam" id="1.20.1720.10:FF:000021">
    <property type="entry name" value="Drug resistance transporter, EmrB/QacA subfamily"/>
    <property type="match status" value="1"/>
</dbReference>
<sequence>MVLVDSTIVSIATPALMGEFDATVSQVVWVTSAYLLAYAVPLLVTGRLGDRFGPRRIYLLGLAVFTAASAWCGLAHSIEALVAARVVQGLGAALLSPQTMAVMTRLFPGERRGRAMAAWGATAGVATLVGPLLGGLLLDSVGWEWVFFVNVPVGVLAFVLAVRLVPRFEQRAHRFDGLGVVLSALGMFLLVFGIQEGQTYDWGRIIGWVSVPLLIVAGLVVLGAFVAWQAVQRGEPLVPLGLFAHRNFSLANLAITTVGFATIATAFPMILYLQSVRGMSPTQAALVLAPSSVVTMLLARWAGGLVDRLHPRVLATGGLVGLAAGYLLAALTISPGTPLLLLLAPWALIGLSSCFVWAPLSVAATRTLPPHAIGAGSGVYNTTRQVGSVLGSAAIAALIEARMAAHLVGAGGAPGGAPASGGGADSAGSGAGGSADGVAAGGEAMAHAGGQVPPVVADAMSAALREAMLLPAAVLVLGALAAVCLVAHRDENAPTA</sequence>
<evidence type="ECO:0000256" key="1">
    <source>
        <dbReference type="ARBA" id="ARBA00004651"/>
    </source>
</evidence>
<dbReference type="AlphaFoldDB" id="A0A2I1P9Q6"/>
<feature type="transmembrane region" description="Helical" evidence="8">
    <location>
        <begin position="115"/>
        <end position="133"/>
    </location>
</feature>
<proteinExistence type="inferred from homology"/>
<feature type="transmembrane region" description="Helical" evidence="8">
    <location>
        <begin position="82"/>
        <end position="103"/>
    </location>
</feature>
<evidence type="ECO:0000256" key="4">
    <source>
        <dbReference type="ARBA" id="ARBA00022475"/>
    </source>
</evidence>
<evidence type="ECO:0000313" key="10">
    <source>
        <dbReference type="EMBL" id="PKZ41332.1"/>
    </source>
</evidence>